<dbReference type="Proteomes" id="UP001597479">
    <property type="component" value="Unassembled WGS sequence"/>
</dbReference>
<dbReference type="EMBL" id="JBHUOG010000002">
    <property type="protein sequence ID" value="MFD2796396.1"/>
    <property type="molecule type" value="Genomic_DNA"/>
</dbReference>
<proteinExistence type="predicted"/>
<evidence type="ECO:0000313" key="1">
    <source>
        <dbReference type="EMBL" id="MFD2796396.1"/>
    </source>
</evidence>
<accession>A0ABW5VYL2</accession>
<sequence length="129" mass="13209">MTAWFATVSFALVVIVGLVLDGGAQLHAEERAFGIAAQAARTGGQQLDTAAVVASQGFAVDPDQAVTAAHQYLADVGVDGTVWVDDDQVHVVVNDSYTPVVLGMLGFGPFPVEATASARLIRVVGGAEG</sequence>
<keyword evidence="2" id="KW-1185">Reference proteome</keyword>
<name>A0ABW5VYL2_9MICO</name>
<evidence type="ECO:0000313" key="2">
    <source>
        <dbReference type="Proteomes" id="UP001597479"/>
    </source>
</evidence>
<organism evidence="1 2">
    <name type="scientific">Promicromonospora vindobonensis</name>
    <dbReference type="NCBI Taxonomy" id="195748"/>
    <lineage>
        <taxon>Bacteria</taxon>
        <taxon>Bacillati</taxon>
        <taxon>Actinomycetota</taxon>
        <taxon>Actinomycetes</taxon>
        <taxon>Micrococcales</taxon>
        <taxon>Promicromonosporaceae</taxon>
        <taxon>Promicromonospora</taxon>
    </lineage>
</organism>
<reference evidence="2" key="1">
    <citation type="journal article" date="2019" name="Int. J. Syst. Evol. Microbiol.">
        <title>The Global Catalogue of Microorganisms (GCM) 10K type strain sequencing project: providing services to taxonomists for standard genome sequencing and annotation.</title>
        <authorList>
            <consortium name="The Broad Institute Genomics Platform"/>
            <consortium name="The Broad Institute Genome Sequencing Center for Infectious Disease"/>
            <person name="Wu L."/>
            <person name="Ma J."/>
        </authorList>
    </citation>
    <scope>NUCLEOTIDE SEQUENCE [LARGE SCALE GENOMIC DNA]</scope>
    <source>
        <strain evidence="2">CCM 7044</strain>
    </source>
</reference>
<dbReference type="RefSeq" id="WP_377187903.1">
    <property type="nucleotide sequence ID" value="NZ_JBHUOG010000002.1"/>
</dbReference>
<comment type="caution">
    <text evidence="1">The sequence shown here is derived from an EMBL/GenBank/DDBJ whole genome shotgun (WGS) entry which is preliminary data.</text>
</comment>
<protein>
    <submittedName>
        <fullName evidence="1">Pilus assembly protein TadG-related protein</fullName>
    </submittedName>
</protein>
<gene>
    <name evidence="1" type="ORF">ACFS27_22740</name>
</gene>